<protein>
    <submittedName>
        <fullName evidence="1">Uncharacterized protein</fullName>
    </submittedName>
</protein>
<reference evidence="1 2" key="1">
    <citation type="submission" date="2020-07" db="EMBL/GenBank/DDBJ databases">
        <title>Genomic Encyclopedia of Type Strains, Phase IV (KMG-IV): sequencing the most valuable type-strain genomes for metagenomic binning, comparative biology and taxonomic classification.</title>
        <authorList>
            <person name="Goeker M."/>
        </authorList>
    </citation>
    <scope>NUCLEOTIDE SEQUENCE [LARGE SCALE GENOMIC DNA]</scope>
    <source>
        <strain evidence="1 2">DSM 15730</strain>
    </source>
</reference>
<evidence type="ECO:0000313" key="1">
    <source>
        <dbReference type="EMBL" id="MBA2873777.1"/>
    </source>
</evidence>
<keyword evidence="2" id="KW-1185">Reference proteome</keyword>
<dbReference type="AlphaFoldDB" id="A0A7V9Z488"/>
<sequence>MDLVTKIVVMYWPMEGVVHDVAVANSEPLVVIRSR</sequence>
<name>A0A7V9Z488_9BACL</name>
<dbReference type="EMBL" id="JACDUT010000001">
    <property type="protein sequence ID" value="MBA2873777.1"/>
    <property type="molecule type" value="Genomic_DNA"/>
</dbReference>
<proteinExistence type="predicted"/>
<organism evidence="1 2">
    <name type="scientific">Thermaerobacillus caldiproteolyticus</name>
    <dbReference type="NCBI Taxonomy" id="247480"/>
    <lineage>
        <taxon>Bacteria</taxon>
        <taxon>Bacillati</taxon>
        <taxon>Bacillota</taxon>
        <taxon>Bacilli</taxon>
        <taxon>Bacillales</taxon>
        <taxon>Anoxybacillaceae</taxon>
        <taxon>Thermaerobacillus</taxon>
    </lineage>
</organism>
<comment type="caution">
    <text evidence="1">The sequence shown here is derived from an EMBL/GenBank/DDBJ whole genome shotgun (WGS) entry which is preliminary data.</text>
</comment>
<dbReference type="Proteomes" id="UP000523087">
    <property type="component" value="Unassembled WGS sequence"/>
</dbReference>
<accession>A0A7V9Z488</accession>
<gene>
    <name evidence="1" type="ORF">HNR31_000529</name>
</gene>
<evidence type="ECO:0000313" key="2">
    <source>
        <dbReference type="Proteomes" id="UP000523087"/>
    </source>
</evidence>